<dbReference type="AlphaFoldDB" id="A0A7J6CAR0"/>
<dbReference type="EMBL" id="JAAMOB010000016">
    <property type="protein sequence ID" value="KAF4103695.1"/>
    <property type="molecule type" value="Genomic_DNA"/>
</dbReference>
<organism evidence="1 2">
    <name type="scientific">Onychostoma macrolepis</name>
    <dbReference type="NCBI Taxonomy" id="369639"/>
    <lineage>
        <taxon>Eukaryota</taxon>
        <taxon>Metazoa</taxon>
        <taxon>Chordata</taxon>
        <taxon>Craniata</taxon>
        <taxon>Vertebrata</taxon>
        <taxon>Euteleostomi</taxon>
        <taxon>Actinopterygii</taxon>
        <taxon>Neopterygii</taxon>
        <taxon>Teleostei</taxon>
        <taxon>Ostariophysi</taxon>
        <taxon>Cypriniformes</taxon>
        <taxon>Cyprinidae</taxon>
        <taxon>Acrossocheilinae</taxon>
        <taxon>Onychostoma</taxon>
    </lineage>
</organism>
<keyword evidence="2" id="KW-1185">Reference proteome</keyword>
<accession>A0A7J6CAR0</accession>
<gene>
    <name evidence="1" type="ORF">G5714_016578</name>
</gene>
<sequence>MCEARLRWYDHIIRSDTVVKTATTWPKKRWLDCLTEDMCAINITPDDALDQAKWRKACNQADPAPTWDTHSLQDEQRCLSFNLLKQSSSYSCLICQGGLKLSYGFQHLSSTERRASLGQCELSLCLLRRPQRLHRGNDLLKAGNIQRSLIEAPRVLYSDDRQEDKNGHSYVKLDEDIVKRSCDKAVFKYYSV</sequence>
<protein>
    <submittedName>
        <fullName evidence="1">Uncharacterized protein</fullName>
    </submittedName>
</protein>
<comment type="caution">
    <text evidence="1">The sequence shown here is derived from an EMBL/GenBank/DDBJ whole genome shotgun (WGS) entry which is preliminary data.</text>
</comment>
<reference evidence="1 2" key="1">
    <citation type="submission" date="2020-04" db="EMBL/GenBank/DDBJ databases">
        <title>Chromosome-level genome assembly of a cyprinid fish Onychostoma macrolepis by integration of Nanopore Sequencing, Bionano and Hi-C technology.</title>
        <authorList>
            <person name="Wang D."/>
        </authorList>
    </citation>
    <scope>NUCLEOTIDE SEQUENCE [LARGE SCALE GENOMIC DNA]</scope>
    <source>
        <strain evidence="1">SWU-2019</strain>
        <tissue evidence="1">Muscle</tissue>
    </source>
</reference>
<evidence type="ECO:0000313" key="2">
    <source>
        <dbReference type="Proteomes" id="UP000579812"/>
    </source>
</evidence>
<dbReference type="Proteomes" id="UP000579812">
    <property type="component" value="Unassembled WGS sequence"/>
</dbReference>
<name>A0A7J6CAR0_9TELE</name>
<proteinExistence type="predicted"/>
<evidence type="ECO:0000313" key="1">
    <source>
        <dbReference type="EMBL" id="KAF4103695.1"/>
    </source>
</evidence>